<evidence type="ECO:0000313" key="3">
    <source>
        <dbReference type="Proteomes" id="UP001255416"/>
    </source>
</evidence>
<dbReference type="EMBL" id="JASMWN010000002">
    <property type="protein sequence ID" value="MDU9002837.1"/>
    <property type="molecule type" value="Genomic_DNA"/>
</dbReference>
<keyword evidence="3" id="KW-1185">Reference proteome</keyword>
<keyword evidence="1" id="KW-1133">Transmembrane helix</keyword>
<name>A0ABU3V9J6_9RHOB</name>
<sequence>MGRSCREVQERIEEDIEKPIEEWEERQEERCREEECNWWLLCLNKLFCWLVVVLVKVVRIVIVTVVKWVTRVVCTIVNVILDVIGFLIGLILSIPIIGGIIRAVLNWVLEIFWRIVGVFEFLGSLAGLRLRKKMYFGVIIPVRNGTPLMTEADIQPWVDTAIEIYDRTCNIDLRFTGFCRTRIATPSVPFTVDCGAGGFFADFWVDGSWFEFTSRLCKFESNWRRFFGKGSEIIVFIIDGFTGNSVGCSMSATHDYVTVQAAPGPFPDTVAHEIGHACLLWHMSTGGTNLMDTGGRTTPQPVLDRLQIAMVRSSRHCTYI</sequence>
<evidence type="ECO:0008006" key="4">
    <source>
        <dbReference type="Google" id="ProtNLM"/>
    </source>
</evidence>
<feature type="transmembrane region" description="Helical" evidence="1">
    <location>
        <begin position="111"/>
        <end position="130"/>
    </location>
</feature>
<keyword evidence="1" id="KW-0812">Transmembrane</keyword>
<dbReference type="RefSeq" id="WP_316773250.1">
    <property type="nucleotide sequence ID" value="NZ_JASMWN010000002.1"/>
</dbReference>
<organism evidence="2 3">
    <name type="scientific">Sedimentitalea todarodis</name>
    <dbReference type="NCBI Taxonomy" id="1631240"/>
    <lineage>
        <taxon>Bacteria</taxon>
        <taxon>Pseudomonadati</taxon>
        <taxon>Pseudomonadota</taxon>
        <taxon>Alphaproteobacteria</taxon>
        <taxon>Rhodobacterales</taxon>
        <taxon>Paracoccaceae</taxon>
        <taxon>Sedimentitalea</taxon>
    </lineage>
</organism>
<proteinExistence type="predicted"/>
<evidence type="ECO:0000256" key="1">
    <source>
        <dbReference type="SAM" id="Phobius"/>
    </source>
</evidence>
<gene>
    <name evidence="2" type="ORF">QO231_03085</name>
</gene>
<reference evidence="3" key="1">
    <citation type="submission" date="2023-05" db="EMBL/GenBank/DDBJ databases">
        <title>Sedimentitalea sp. nov. JM2-8.</title>
        <authorList>
            <person name="Huang J."/>
        </authorList>
    </citation>
    <scope>NUCLEOTIDE SEQUENCE [LARGE SCALE GENOMIC DNA]</scope>
    <source>
        <strain evidence="3">KHS03</strain>
    </source>
</reference>
<feature type="transmembrane region" description="Helical" evidence="1">
    <location>
        <begin position="79"/>
        <end position="105"/>
    </location>
</feature>
<protein>
    <recommendedName>
        <fullName evidence="4">Peptidase M10 metallopeptidase domain-containing protein</fullName>
    </recommendedName>
</protein>
<evidence type="ECO:0000313" key="2">
    <source>
        <dbReference type="EMBL" id="MDU9002837.1"/>
    </source>
</evidence>
<feature type="transmembrane region" description="Helical" evidence="1">
    <location>
        <begin position="38"/>
        <end position="58"/>
    </location>
</feature>
<dbReference type="Proteomes" id="UP001255416">
    <property type="component" value="Unassembled WGS sequence"/>
</dbReference>
<comment type="caution">
    <text evidence="2">The sequence shown here is derived from an EMBL/GenBank/DDBJ whole genome shotgun (WGS) entry which is preliminary data.</text>
</comment>
<keyword evidence="1" id="KW-0472">Membrane</keyword>
<accession>A0ABU3V9J6</accession>